<keyword evidence="3" id="KW-1185">Reference proteome</keyword>
<proteinExistence type="predicted"/>
<gene>
    <name evidence="2" type="ORF">ACFFHF_10965</name>
</gene>
<feature type="transmembrane region" description="Helical" evidence="1">
    <location>
        <begin position="38"/>
        <end position="59"/>
    </location>
</feature>
<dbReference type="Proteomes" id="UP001589738">
    <property type="component" value="Unassembled WGS sequence"/>
</dbReference>
<name>A0ABV6KR12_9BACI</name>
<protein>
    <submittedName>
        <fullName evidence="2">Uncharacterized protein</fullName>
    </submittedName>
</protein>
<keyword evidence="1" id="KW-0812">Transmembrane</keyword>
<evidence type="ECO:0000256" key="1">
    <source>
        <dbReference type="SAM" id="Phobius"/>
    </source>
</evidence>
<dbReference type="RefSeq" id="WP_377058132.1">
    <property type="nucleotide sequence ID" value="NZ_JBHLUU010000032.1"/>
</dbReference>
<reference evidence="2 3" key="1">
    <citation type="submission" date="2024-09" db="EMBL/GenBank/DDBJ databases">
        <authorList>
            <person name="Sun Q."/>
            <person name="Mori K."/>
        </authorList>
    </citation>
    <scope>NUCLEOTIDE SEQUENCE [LARGE SCALE GENOMIC DNA]</scope>
    <source>
        <strain evidence="2 3">CGMCC 1.9126</strain>
    </source>
</reference>
<keyword evidence="1" id="KW-0472">Membrane</keyword>
<sequence>MLNSYPLLLLAAMLAGFGLLRVPVSGFLAPLDPLIDGIGVLTVLIFALALIYHGLMFLAGKKKF</sequence>
<evidence type="ECO:0000313" key="3">
    <source>
        <dbReference type="Proteomes" id="UP001589738"/>
    </source>
</evidence>
<keyword evidence="1" id="KW-1133">Transmembrane helix</keyword>
<evidence type="ECO:0000313" key="2">
    <source>
        <dbReference type="EMBL" id="MFC0475763.1"/>
    </source>
</evidence>
<organism evidence="2 3">
    <name type="scientific">Robertmurraya beringensis</name>
    <dbReference type="NCBI Taxonomy" id="641660"/>
    <lineage>
        <taxon>Bacteria</taxon>
        <taxon>Bacillati</taxon>
        <taxon>Bacillota</taxon>
        <taxon>Bacilli</taxon>
        <taxon>Bacillales</taxon>
        <taxon>Bacillaceae</taxon>
        <taxon>Robertmurraya</taxon>
    </lineage>
</organism>
<accession>A0ABV6KR12</accession>
<comment type="caution">
    <text evidence="2">The sequence shown here is derived from an EMBL/GenBank/DDBJ whole genome shotgun (WGS) entry which is preliminary data.</text>
</comment>
<dbReference type="EMBL" id="JBHLUU010000032">
    <property type="protein sequence ID" value="MFC0475763.1"/>
    <property type="molecule type" value="Genomic_DNA"/>
</dbReference>